<dbReference type="AlphaFoldDB" id="A0AB34JIG3"/>
<feature type="transmembrane region" description="Helical" evidence="6">
    <location>
        <begin position="102"/>
        <end position="119"/>
    </location>
</feature>
<evidence type="ECO:0000313" key="9">
    <source>
        <dbReference type="EMBL" id="KAL1521699.1"/>
    </source>
</evidence>
<dbReference type="InterPro" id="IPR051987">
    <property type="entry name" value="Sigma-2_receptor-like"/>
</dbReference>
<dbReference type="PROSITE" id="PS51751">
    <property type="entry name" value="EXPERA"/>
    <property type="match status" value="1"/>
</dbReference>
<evidence type="ECO:0000256" key="6">
    <source>
        <dbReference type="SAM" id="Phobius"/>
    </source>
</evidence>
<evidence type="ECO:0000256" key="7">
    <source>
        <dbReference type="SAM" id="SignalP"/>
    </source>
</evidence>
<keyword evidence="2 5" id="KW-0812">Transmembrane</keyword>
<keyword evidence="7" id="KW-0732">Signal</keyword>
<evidence type="ECO:0000256" key="5">
    <source>
        <dbReference type="PROSITE-ProRule" id="PRU01087"/>
    </source>
</evidence>
<dbReference type="Proteomes" id="UP001515480">
    <property type="component" value="Unassembled WGS sequence"/>
</dbReference>
<feature type="signal peptide" evidence="7">
    <location>
        <begin position="1"/>
        <end position="20"/>
    </location>
</feature>
<keyword evidence="4 5" id="KW-0472">Membrane</keyword>
<evidence type="ECO:0000256" key="2">
    <source>
        <dbReference type="ARBA" id="ARBA00022692"/>
    </source>
</evidence>
<reference evidence="9 10" key="1">
    <citation type="journal article" date="2024" name="Science">
        <title>Giant polyketide synthase enzymes in the biosynthesis of giant marine polyether toxins.</title>
        <authorList>
            <person name="Fallon T.R."/>
            <person name="Shende V.V."/>
            <person name="Wierzbicki I.H."/>
            <person name="Pendleton A.L."/>
            <person name="Watervoot N.F."/>
            <person name="Auber R.P."/>
            <person name="Gonzalez D.J."/>
            <person name="Wisecaver J.H."/>
            <person name="Moore B.S."/>
        </authorList>
    </citation>
    <scope>NUCLEOTIDE SEQUENCE [LARGE SCALE GENOMIC DNA]</scope>
    <source>
        <strain evidence="9 10">12B1</strain>
    </source>
</reference>
<dbReference type="PANTHER" id="PTHR31204">
    <property type="entry name" value="SIGMA INTRACELLULAR RECEPTOR 2"/>
    <property type="match status" value="1"/>
</dbReference>
<dbReference type="Gene3D" id="3.20.170.20">
    <property type="entry name" value="Protein of unknown function DUF952"/>
    <property type="match status" value="1"/>
</dbReference>
<comment type="subcellular location">
    <subcellularLocation>
        <location evidence="1">Membrane</location>
        <topology evidence="1">Multi-pass membrane protein</topology>
    </subcellularLocation>
</comment>
<sequence>MHTTVDRLLAAYLLLHGALALIVDGQAIFPDVAPHVYEWYERAGLTQIVRQWVEQEGDVVFGARPLWFKATIAGELLFQVPLCFCLGYGWIRERQWVRTPGLVYAVHVLTTMIPIMTELCSHPRPTLTCKLVYAVWVILPAIMLLRCVQTPPMFHARPRTLWKIALLNDVQAWETCGLLLGSSLDLGDGFVHASDSRMIREVADMFFSGKEALLLEIDASKLPKGTRWIKSEDMADAEMAQQVRTRADADFVCVLPDGCLHLHLRAPLPMRAVTITTLGLQDGKHIFPSGCH</sequence>
<feature type="chain" id="PRO_5044329089" description="EXPERA domain-containing protein" evidence="7">
    <location>
        <begin position="21"/>
        <end position="292"/>
    </location>
</feature>
<feature type="transmembrane region" description="Helical" evidence="6">
    <location>
        <begin position="66"/>
        <end position="90"/>
    </location>
</feature>
<keyword evidence="3 5" id="KW-1133">Transmembrane helix</keyword>
<comment type="caution">
    <text evidence="9">The sequence shown here is derived from an EMBL/GenBank/DDBJ whole genome shotgun (WGS) entry which is preliminary data.</text>
</comment>
<evidence type="ECO:0000259" key="8">
    <source>
        <dbReference type="PROSITE" id="PS51751"/>
    </source>
</evidence>
<dbReference type="PANTHER" id="PTHR31204:SF1">
    <property type="entry name" value="SIGMA INTRACELLULAR RECEPTOR 2"/>
    <property type="match status" value="1"/>
</dbReference>
<evidence type="ECO:0000256" key="3">
    <source>
        <dbReference type="ARBA" id="ARBA00022989"/>
    </source>
</evidence>
<dbReference type="SUPFAM" id="SSF56399">
    <property type="entry name" value="ADP-ribosylation"/>
    <property type="match status" value="1"/>
</dbReference>
<accession>A0AB34JIG3</accession>
<feature type="transmembrane region" description="Helical" evidence="6">
    <location>
        <begin position="131"/>
        <end position="148"/>
    </location>
</feature>
<keyword evidence="10" id="KW-1185">Reference proteome</keyword>
<protein>
    <recommendedName>
        <fullName evidence="8">EXPERA domain-containing protein</fullName>
    </recommendedName>
</protein>
<evidence type="ECO:0000256" key="1">
    <source>
        <dbReference type="ARBA" id="ARBA00004141"/>
    </source>
</evidence>
<dbReference type="GO" id="GO:0005783">
    <property type="term" value="C:endoplasmic reticulum"/>
    <property type="evidence" value="ECO:0007669"/>
    <property type="project" value="TreeGrafter"/>
</dbReference>
<dbReference type="Pfam" id="PF06108">
    <property type="entry name" value="DUF952"/>
    <property type="match status" value="1"/>
</dbReference>
<organism evidence="9 10">
    <name type="scientific">Prymnesium parvum</name>
    <name type="common">Toxic golden alga</name>
    <dbReference type="NCBI Taxonomy" id="97485"/>
    <lineage>
        <taxon>Eukaryota</taxon>
        <taxon>Haptista</taxon>
        <taxon>Haptophyta</taxon>
        <taxon>Prymnesiophyceae</taxon>
        <taxon>Prymnesiales</taxon>
        <taxon>Prymnesiaceae</taxon>
        <taxon>Prymnesium</taxon>
    </lineage>
</organism>
<dbReference type="InterPro" id="IPR033118">
    <property type="entry name" value="EXPERA"/>
</dbReference>
<evidence type="ECO:0000313" key="10">
    <source>
        <dbReference type="Proteomes" id="UP001515480"/>
    </source>
</evidence>
<proteinExistence type="predicted"/>
<dbReference type="EMBL" id="JBGBPQ010000007">
    <property type="protein sequence ID" value="KAL1521699.1"/>
    <property type="molecule type" value="Genomic_DNA"/>
</dbReference>
<name>A0AB34JIG3_PRYPA</name>
<evidence type="ECO:0000256" key="4">
    <source>
        <dbReference type="ARBA" id="ARBA00023136"/>
    </source>
</evidence>
<dbReference type="InterPro" id="IPR009297">
    <property type="entry name" value="DUF952"/>
</dbReference>
<feature type="domain" description="EXPERA" evidence="8">
    <location>
        <begin position="5"/>
        <end position="144"/>
    </location>
</feature>
<dbReference type="GO" id="GO:0016020">
    <property type="term" value="C:membrane"/>
    <property type="evidence" value="ECO:0007669"/>
    <property type="project" value="UniProtKB-SubCell"/>
</dbReference>
<gene>
    <name evidence="9" type="ORF">AB1Y20_021354</name>
</gene>
<dbReference type="Pfam" id="PF05241">
    <property type="entry name" value="EBP"/>
    <property type="match status" value="1"/>
</dbReference>